<sequence>MNQSMETREVKGRFLVTRNFLSVESDSVPGLVIMPLDATVPKGDEKYSLKRNATDFGHLLWNGNIPFCIGISNDISGRGELSDPEQFLQTALDLVLCGHPANLMEIHFSDIENNENNAGSGFSSVISTAGNDLDEYMILSGKMRAADPLQEVMWGYQWDRVCSRESSGEKHSMNGAESEHRGLRLCSLSRIFDECRHSVLTGKHDSVMMTPVAFEKLSRALDRTFWDEVIVSFLRECDFPLSLSDDHFELHPGNALSIDICRVMRDNDDSEAWRNMCDFFWNTNRKFLAALASLQILQHDPCDAASLDRALSFGGVEGLMAEKPFVGAPESLYQIPGNESATVSATATASVTASVTACDAACGTASMHPFFSVIMPTYNRGERARAAIESVLAQNENDFELLIINDGGDDRICELITLFSSHLSEKSACSPIRYVKIDHKGLSGVLNCGLSLSRGRYIAYLDDDDVWYPDHLAILKRELTERGFPEDHIVYTKSYRVHGAFVDDEFVELSRNEHDYLPFDREKTHTRNLLSVLNAAHHRNLSSRIGGFNEGLEIGMDWDFWARASFVCNFSQIDAWTGEYRIYGGNMTQSWKKWGLFHLSHFMVDWFRSGRGLTIILRASMAQNRENVRISASRRLKAMAGRRDLVVSASEMRKTLMEAAKYSFSILIETAICFGKYRFRRLVKALLGR</sequence>
<dbReference type="InterPro" id="IPR001173">
    <property type="entry name" value="Glyco_trans_2-like"/>
</dbReference>
<dbReference type="Pfam" id="PF00535">
    <property type="entry name" value="Glycos_transf_2"/>
    <property type="match status" value="1"/>
</dbReference>
<dbReference type="GO" id="GO:0016758">
    <property type="term" value="F:hexosyltransferase activity"/>
    <property type="evidence" value="ECO:0007669"/>
    <property type="project" value="UniProtKB-ARBA"/>
</dbReference>
<proteinExistence type="predicted"/>
<organism evidence="2 3">
    <name type="scientific">Candidatus Wallbacteria bacterium HGW-Wallbacteria-1</name>
    <dbReference type="NCBI Taxonomy" id="2013854"/>
    <lineage>
        <taxon>Bacteria</taxon>
        <taxon>Candidatus Walliibacteriota</taxon>
    </lineage>
</organism>
<name>A0A2N1PN02_9BACT</name>
<dbReference type="AlphaFoldDB" id="A0A2N1PN02"/>
<dbReference type="PANTHER" id="PTHR22916">
    <property type="entry name" value="GLYCOSYLTRANSFERASE"/>
    <property type="match status" value="1"/>
</dbReference>
<dbReference type="EMBL" id="PGXC01000013">
    <property type="protein sequence ID" value="PKK89716.1"/>
    <property type="molecule type" value="Genomic_DNA"/>
</dbReference>
<evidence type="ECO:0000259" key="1">
    <source>
        <dbReference type="Pfam" id="PF00535"/>
    </source>
</evidence>
<accession>A0A2N1PN02</accession>
<dbReference type="PANTHER" id="PTHR22916:SF3">
    <property type="entry name" value="UDP-GLCNAC:BETAGAL BETA-1,3-N-ACETYLGLUCOSAMINYLTRANSFERASE-LIKE PROTEIN 1"/>
    <property type="match status" value="1"/>
</dbReference>
<dbReference type="Gene3D" id="3.90.550.10">
    <property type="entry name" value="Spore Coat Polysaccharide Biosynthesis Protein SpsA, Chain A"/>
    <property type="match status" value="1"/>
</dbReference>
<dbReference type="CDD" id="cd00761">
    <property type="entry name" value="Glyco_tranf_GTA_type"/>
    <property type="match status" value="1"/>
</dbReference>
<evidence type="ECO:0000313" key="2">
    <source>
        <dbReference type="EMBL" id="PKK89716.1"/>
    </source>
</evidence>
<dbReference type="InterPro" id="IPR029044">
    <property type="entry name" value="Nucleotide-diphossugar_trans"/>
</dbReference>
<feature type="domain" description="Glycosyltransferase 2-like" evidence="1">
    <location>
        <begin position="372"/>
        <end position="481"/>
    </location>
</feature>
<protein>
    <recommendedName>
        <fullName evidence="1">Glycosyltransferase 2-like domain-containing protein</fullName>
    </recommendedName>
</protein>
<comment type="caution">
    <text evidence="2">The sequence shown here is derived from an EMBL/GenBank/DDBJ whole genome shotgun (WGS) entry which is preliminary data.</text>
</comment>
<gene>
    <name evidence="2" type="ORF">CVV64_12995</name>
</gene>
<dbReference type="SUPFAM" id="SSF53448">
    <property type="entry name" value="Nucleotide-diphospho-sugar transferases"/>
    <property type="match status" value="1"/>
</dbReference>
<dbReference type="Proteomes" id="UP000233256">
    <property type="component" value="Unassembled WGS sequence"/>
</dbReference>
<evidence type="ECO:0000313" key="3">
    <source>
        <dbReference type="Proteomes" id="UP000233256"/>
    </source>
</evidence>
<reference evidence="2 3" key="1">
    <citation type="journal article" date="2017" name="ISME J.">
        <title>Potential for microbial H2 and metal transformations associated with novel bacteria and archaea in deep terrestrial subsurface sediments.</title>
        <authorList>
            <person name="Hernsdorf A.W."/>
            <person name="Amano Y."/>
            <person name="Miyakawa K."/>
            <person name="Ise K."/>
            <person name="Suzuki Y."/>
            <person name="Anantharaman K."/>
            <person name="Probst A."/>
            <person name="Burstein D."/>
            <person name="Thomas B.C."/>
            <person name="Banfield J.F."/>
        </authorList>
    </citation>
    <scope>NUCLEOTIDE SEQUENCE [LARGE SCALE GENOMIC DNA]</scope>
    <source>
        <strain evidence="2">HGW-Wallbacteria-1</strain>
    </source>
</reference>